<dbReference type="InterPro" id="IPR036638">
    <property type="entry name" value="HLH_DNA-bd_sf"/>
</dbReference>
<reference evidence="9 10" key="1">
    <citation type="journal article" date="2019" name="Proc. Natl. Acad. Sci. U.S.A.">
        <title>Regulatory changes in pterin and carotenoid genes underlie balanced color polymorphisms in the wall lizard.</title>
        <authorList>
            <person name="Andrade P."/>
            <person name="Pinho C."/>
            <person name="Perez I de Lanuza G."/>
            <person name="Afonso S."/>
            <person name="Brejcha J."/>
            <person name="Rubin C.J."/>
            <person name="Wallerman O."/>
            <person name="Pereira P."/>
            <person name="Sabatino S.J."/>
            <person name="Bellati A."/>
            <person name="Pellitteri-Rosa D."/>
            <person name="Bosakova Z."/>
            <person name="Bunikis I."/>
            <person name="Carretero M.A."/>
            <person name="Feiner N."/>
            <person name="Marsik P."/>
            <person name="Pauperio F."/>
            <person name="Salvi D."/>
            <person name="Soler L."/>
            <person name="While G.M."/>
            <person name="Uller T."/>
            <person name="Font E."/>
            <person name="Andersson L."/>
            <person name="Carneiro M."/>
        </authorList>
    </citation>
    <scope>NUCLEOTIDE SEQUENCE</scope>
</reference>
<evidence type="ECO:0000313" key="10">
    <source>
        <dbReference type="Proteomes" id="UP000472272"/>
    </source>
</evidence>
<dbReference type="PROSITE" id="PS50888">
    <property type="entry name" value="BHLH"/>
    <property type="match status" value="1"/>
</dbReference>
<evidence type="ECO:0000256" key="1">
    <source>
        <dbReference type="ARBA" id="ARBA00004123"/>
    </source>
</evidence>
<dbReference type="InterPro" id="IPR003650">
    <property type="entry name" value="Orange_dom"/>
</dbReference>
<feature type="region of interest" description="Disordered" evidence="7">
    <location>
        <begin position="190"/>
        <end position="224"/>
    </location>
</feature>
<evidence type="ECO:0000256" key="2">
    <source>
        <dbReference type="ARBA" id="ARBA00022491"/>
    </source>
</evidence>
<dbReference type="GO" id="GO:0005634">
    <property type="term" value="C:nucleus"/>
    <property type="evidence" value="ECO:0007669"/>
    <property type="project" value="UniProtKB-SubCell"/>
</dbReference>
<dbReference type="Ensembl" id="ENSPMRT00000020050.1">
    <property type="protein sequence ID" value="ENSPMRP00000018875.1"/>
    <property type="gene ID" value="ENSPMRG00000012348.1"/>
</dbReference>
<dbReference type="AlphaFoldDB" id="A0A670J3U9"/>
<reference evidence="9" key="3">
    <citation type="submission" date="2025-09" db="UniProtKB">
        <authorList>
            <consortium name="Ensembl"/>
        </authorList>
    </citation>
    <scope>IDENTIFICATION</scope>
</reference>
<evidence type="ECO:0000259" key="8">
    <source>
        <dbReference type="PROSITE" id="PS50888"/>
    </source>
</evidence>
<evidence type="ECO:0000256" key="7">
    <source>
        <dbReference type="SAM" id="MobiDB-lite"/>
    </source>
</evidence>
<dbReference type="GO" id="GO:1990837">
    <property type="term" value="F:sequence-specific double-stranded DNA binding"/>
    <property type="evidence" value="ECO:0007669"/>
    <property type="project" value="Ensembl"/>
</dbReference>
<dbReference type="PANTHER" id="PTHR10985">
    <property type="entry name" value="BASIC HELIX-LOOP-HELIX TRANSCRIPTION FACTOR, HES-RELATED"/>
    <property type="match status" value="1"/>
</dbReference>
<gene>
    <name evidence="9" type="primary">HES2</name>
</gene>
<dbReference type="GeneTree" id="ENSGT00940000161602"/>
<evidence type="ECO:0000313" key="9">
    <source>
        <dbReference type="Ensembl" id="ENSPMRP00000018875.1"/>
    </source>
</evidence>
<dbReference type="SMART" id="SM00511">
    <property type="entry name" value="ORANGE"/>
    <property type="match status" value="1"/>
</dbReference>
<dbReference type="Gene3D" id="4.10.280.10">
    <property type="entry name" value="Helix-loop-helix DNA-binding domain"/>
    <property type="match status" value="1"/>
</dbReference>
<feature type="domain" description="BHLH" evidence="8">
    <location>
        <begin position="71"/>
        <end position="128"/>
    </location>
</feature>
<dbReference type="Pfam" id="PF00010">
    <property type="entry name" value="HLH"/>
    <property type="match status" value="1"/>
</dbReference>
<keyword evidence="3" id="KW-0805">Transcription regulation</keyword>
<dbReference type="InterPro" id="IPR050370">
    <property type="entry name" value="HES_HEY"/>
</dbReference>
<dbReference type="SMART" id="SM00353">
    <property type="entry name" value="HLH"/>
    <property type="match status" value="1"/>
</dbReference>
<evidence type="ECO:0000256" key="4">
    <source>
        <dbReference type="ARBA" id="ARBA00023125"/>
    </source>
</evidence>
<proteinExistence type="predicted"/>
<keyword evidence="6" id="KW-0539">Nucleus</keyword>
<evidence type="ECO:0000256" key="5">
    <source>
        <dbReference type="ARBA" id="ARBA00023163"/>
    </source>
</evidence>
<keyword evidence="2" id="KW-0678">Repressor</keyword>
<accession>A0A670J3U9</accession>
<reference evidence="9" key="2">
    <citation type="submission" date="2025-08" db="UniProtKB">
        <authorList>
            <consortium name="Ensembl"/>
        </authorList>
    </citation>
    <scope>IDENTIFICATION</scope>
</reference>
<dbReference type="GO" id="GO:0046983">
    <property type="term" value="F:protein dimerization activity"/>
    <property type="evidence" value="ECO:0007669"/>
    <property type="project" value="InterPro"/>
</dbReference>
<dbReference type="InterPro" id="IPR011598">
    <property type="entry name" value="bHLH_dom"/>
</dbReference>
<dbReference type="SUPFAM" id="SSF47459">
    <property type="entry name" value="HLH, helix-loop-helix DNA-binding domain"/>
    <property type="match status" value="1"/>
</dbReference>
<dbReference type="Proteomes" id="UP000472272">
    <property type="component" value="Chromosome 8"/>
</dbReference>
<dbReference type="GO" id="GO:0006355">
    <property type="term" value="P:regulation of DNA-templated transcription"/>
    <property type="evidence" value="ECO:0007669"/>
    <property type="project" value="InterPro"/>
</dbReference>
<keyword evidence="4" id="KW-0238">DNA-binding</keyword>
<protein>
    <submittedName>
        <fullName evidence="9">Hes family bHLH transcription factor 2</fullName>
    </submittedName>
</protein>
<sequence>MPPLSSDAPSRTYGPKMGSPKKTGEATQLRKVRAAKAVPAPQPPSPGRDPLLLLLFLLLLLPSRRTDWLLLPQSLKPLMEKRRRARINDSLNQLKTLILPLIGKDSSRYSKLEKADILEMTVQFLKELPTPCASVSGSADSFCDGYHTCLSRLATLLPKYNFLNREACSTLLGHLQQAFAQQGWLRDCSSPADLSKEPGLERPPGPPRRAQEAPSPQTGLWRPW</sequence>
<evidence type="ECO:0000256" key="6">
    <source>
        <dbReference type="ARBA" id="ARBA00023242"/>
    </source>
</evidence>
<evidence type="ECO:0000256" key="3">
    <source>
        <dbReference type="ARBA" id="ARBA00023015"/>
    </source>
</evidence>
<feature type="region of interest" description="Disordered" evidence="7">
    <location>
        <begin position="1"/>
        <end position="44"/>
    </location>
</feature>
<name>A0A670J3U9_PODMU</name>
<keyword evidence="10" id="KW-1185">Reference proteome</keyword>
<comment type="subcellular location">
    <subcellularLocation>
        <location evidence="1">Nucleus</location>
    </subcellularLocation>
</comment>
<keyword evidence="5" id="KW-0804">Transcription</keyword>
<dbReference type="OMA" id="QRRTDKV"/>
<organism evidence="9 10">
    <name type="scientific">Podarcis muralis</name>
    <name type="common">Wall lizard</name>
    <name type="synonym">Lacerta muralis</name>
    <dbReference type="NCBI Taxonomy" id="64176"/>
    <lineage>
        <taxon>Eukaryota</taxon>
        <taxon>Metazoa</taxon>
        <taxon>Chordata</taxon>
        <taxon>Craniata</taxon>
        <taxon>Vertebrata</taxon>
        <taxon>Euteleostomi</taxon>
        <taxon>Lepidosauria</taxon>
        <taxon>Squamata</taxon>
        <taxon>Bifurcata</taxon>
        <taxon>Unidentata</taxon>
        <taxon>Episquamata</taxon>
        <taxon>Laterata</taxon>
        <taxon>Lacertibaenia</taxon>
        <taxon>Lacertidae</taxon>
        <taxon>Podarcis</taxon>
    </lineage>
</organism>
<dbReference type="FunFam" id="4.10.280.10:FF:000009">
    <property type="entry name" value="Transcription factor HES-1"/>
    <property type="match status" value="1"/>
</dbReference>